<dbReference type="Proteomes" id="UP001168821">
    <property type="component" value="Unassembled WGS sequence"/>
</dbReference>
<gene>
    <name evidence="1" type="ORF">Zmor_014101</name>
</gene>
<comment type="caution">
    <text evidence="1">The sequence shown here is derived from an EMBL/GenBank/DDBJ whole genome shotgun (WGS) entry which is preliminary data.</text>
</comment>
<keyword evidence="2" id="KW-1185">Reference proteome</keyword>
<dbReference type="PANTHER" id="PTHR34825:SF1">
    <property type="entry name" value="AAA-ATPASE-LIKE DOMAIN-CONTAINING PROTEIN"/>
    <property type="match status" value="1"/>
</dbReference>
<reference evidence="1" key="1">
    <citation type="journal article" date="2023" name="G3 (Bethesda)">
        <title>Whole genome assemblies of Zophobas morio and Tenebrio molitor.</title>
        <authorList>
            <person name="Kaur S."/>
            <person name="Stinson S.A."/>
            <person name="diCenzo G.C."/>
        </authorList>
    </citation>
    <scope>NUCLEOTIDE SEQUENCE</scope>
    <source>
        <strain evidence="1">QUZm001</strain>
    </source>
</reference>
<dbReference type="AlphaFoldDB" id="A0AA38MGA3"/>
<protein>
    <submittedName>
        <fullName evidence="1">Uncharacterized protein</fullName>
    </submittedName>
</protein>
<evidence type="ECO:0000313" key="1">
    <source>
        <dbReference type="EMBL" id="KAJ3654951.1"/>
    </source>
</evidence>
<evidence type="ECO:0000313" key="2">
    <source>
        <dbReference type="Proteomes" id="UP001168821"/>
    </source>
</evidence>
<proteinExistence type="predicted"/>
<dbReference type="EMBL" id="JALNTZ010000004">
    <property type="protein sequence ID" value="KAJ3654951.1"/>
    <property type="molecule type" value="Genomic_DNA"/>
</dbReference>
<organism evidence="1 2">
    <name type="scientific">Zophobas morio</name>
    <dbReference type="NCBI Taxonomy" id="2755281"/>
    <lineage>
        <taxon>Eukaryota</taxon>
        <taxon>Metazoa</taxon>
        <taxon>Ecdysozoa</taxon>
        <taxon>Arthropoda</taxon>
        <taxon>Hexapoda</taxon>
        <taxon>Insecta</taxon>
        <taxon>Pterygota</taxon>
        <taxon>Neoptera</taxon>
        <taxon>Endopterygota</taxon>
        <taxon>Coleoptera</taxon>
        <taxon>Polyphaga</taxon>
        <taxon>Cucujiformia</taxon>
        <taxon>Tenebrionidae</taxon>
        <taxon>Zophobas</taxon>
    </lineage>
</organism>
<name>A0AA38MGA3_9CUCU</name>
<accession>A0AA38MGA3</accession>
<dbReference type="PANTHER" id="PTHR34825">
    <property type="entry name" value="CONSERVED PROTEIN, WITH A WEAK D-GALACTARATE DEHYDRATASE/ALTRONATE HYDROLASE DOMAIN"/>
    <property type="match status" value="1"/>
</dbReference>
<sequence>MEYECSESQIRKVGTTIIDVVCSILKSGENELKLQPVLVTGICKFGNSGLSPLDNPVKVYFSSDSRFFKYYGLTAQEVDSLVRTSFGSEGDADIEKITSHIDTYYSDYCEISSSSEKNKYARHCLFCVLSYIKYRNENKNQEKWTFWTDGGFLIGDCVSVESCIWGPRSRSNSTFSYNEIIWLAIWKK</sequence>